<evidence type="ECO:0000256" key="2">
    <source>
        <dbReference type="SAM" id="SignalP"/>
    </source>
</evidence>
<dbReference type="RefSeq" id="WP_119151726.1">
    <property type="nucleotide sequence ID" value="NZ_JBHSOV010000040.1"/>
</dbReference>
<evidence type="ECO:0000256" key="1">
    <source>
        <dbReference type="SAM" id="MobiDB-lite"/>
    </source>
</evidence>
<proteinExistence type="predicted"/>
<reference evidence="4 5" key="1">
    <citation type="submission" date="2018-09" db="EMBL/GenBank/DDBJ databases">
        <title>Cohnella cavernae sp. nov., isolated from a karst cave.</title>
        <authorList>
            <person name="Zhu H."/>
        </authorList>
    </citation>
    <scope>NUCLEOTIDE SEQUENCE [LARGE SCALE GENOMIC DNA]</scope>
    <source>
        <strain evidence="4 5">K2E09-144</strain>
    </source>
</reference>
<dbReference type="Proteomes" id="UP000266340">
    <property type="component" value="Unassembled WGS sequence"/>
</dbReference>
<comment type="caution">
    <text evidence="4">The sequence shown here is derived from an EMBL/GenBank/DDBJ whole genome shotgun (WGS) entry which is preliminary data.</text>
</comment>
<dbReference type="Gene3D" id="3.30.457.10">
    <property type="entry name" value="Copper amine oxidase-like, N-terminal domain"/>
    <property type="match status" value="1"/>
</dbReference>
<dbReference type="SUPFAM" id="SSF55383">
    <property type="entry name" value="Copper amine oxidase, domain N"/>
    <property type="match status" value="1"/>
</dbReference>
<evidence type="ECO:0000259" key="3">
    <source>
        <dbReference type="Pfam" id="PF07833"/>
    </source>
</evidence>
<dbReference type="InterPro" id="IPR036582">
    <property type="entry name" value="Mao_N_sf"/>
</dbReference>
<dbReference type="Pfam" id="PF07833">
    <property type="entry name" value="Cu_amine_oxidN1"/>
    <property type="match status" value="1"/>
</dbReference>
<organism evidence="4 5">
    <name type="scientific">Cohnella faecalis</name>
    <dbReference type="NCBI Taxonomy" id="2315694"/>
    <lineage>
        <taxon>Bacteria</taxon>
        <taxon>Bacillati</taxon>
        <taxon>Bacillota</taxon>
        <taxon>Bacilli</taxon>
        <taxon>Bacillales</taxon>
        <taxon>Paenibacillaceae</taxon>
        <taxon>Cohnella</taxon>
    </lineage>
</organism>
<gene>
    <name evidence="4" type="ORF">D3H35_24270</name>
</gene>
<dbReference type="EMBL" id="QXJM01000040">
    <property type="protein sequence ID" value="RIE01473.1"/>
    <property type="molecule type" value="Genomic_DNA"/>
</dbReference>
<keyword evidence="5" id="KW-1185">Reference proteome</keyword>
<feature type="signal peptide" evidence="2">
    <location>
        <begin position="1"/>
        <end position="20"/>
    </location>
</feature>
<name>A0A398CFH3_9BACL</name>
<dbReference type="InterPro" id="IPR012854">
    <property type="entry name" value="Cu_amine_oxidase-like_N"/>
</dbReference>
<feature type="region of interest" description="Disordered" evidence="1">
    <location>
        <begin position="104"/>
        <end position="123"/>
    </location>
</feature>
<accession>A0A398CFH3</accession>
<keyword evidence="2" id="KW-0732">Signal</keyword>
<dbReference type="AlphaFoldDB" id="A0A398CFH3"/>
<sequence length="277" mass="29931">MQIKKSVFAASLVACSLVFGAIGVGASTGIEQIKAALNHNIKFKLDGASWTPKDSKGKALSALVYNGSNYVPLRAVAEALGADVGYDSKTQIVTINSADNSGVPYDDVKENTSSNTDETKAPSDNGLIYLSGTTATMTTKMKEQAVTVIKLYADALATGSMAKFNAYYDSYVSDKRANSPISLGHDYYKEKFKKDVEATIKGNDASDIADYAKTLKNVTLADIEVSYVGEKSEYSQSFQYSYYPKGWSAFSGVFVYFSFNAIEYDSDTFVLADVHIG</sequence>
<dbReference type="OrthoDB" id="337615at2"/>
<protein>
    <submittedName>
        <fullName evidence="4">Copper amine oxidase N-terminal domain-containing protein</fullName>
    </submittedName>
</protein>
<evidence type="ECO:0000313" key="4">
    <source>
        <dbReference type="EMBL" id="RIE01473.1"/>
    </source>
</evidence>
<feature type="chain" id="PRO_5039244325" evidence="2">
    <location>
        <begin position="21"/>
        <end position="277"/>
    </location>
</feature>
<evidence type="ECO:0000313" key="5">
    <source>
        <dbReference type="Proteomes" id="UP000266340"/>
    </source>
</evidence>
<feature type="domain" description="Copper amine oxidase-like N-terminal" evidence="3">
    <location>
        <begin position="61"/>
        <end position="100"/>
    </location>
</feature>